<evidence type="ECO:0000313" key="1">
    <source>
        <dbReference type="EMBL" id="KAF8471618.1"/>
    </source>
</evidence>
<reference evidence="1" key="2">
    <citation type="journal article" date="2020" name="Nat. Commun.">
        <title>Large-scale genome sequencing of mycorrhizal fungi provides insights into the early evolution of symbiotic traits.</title>
        <authorList>
            <person name="Miyauchi S."/>
            <person name="Kiss E."/>
            <person name="Kuo A."/>
            <person name="Drula E."/>
            <person name="Kohler A."/>
            <person name="Sanchez-Garcia M."/>
            <person name="Morin E."/>
            <person name="Andreopoulos B."/>
            <person name="Barry K.W."/>
            <person name="Bonito G."/>
            <person name="Buee M."/>
            <person name="Carver A."/>
            <person name="Chen C."/>
            <person name="Cichocki N."/>
            <person name="Clum A."/>
            <person name="Culley D."/>
            <person name="Crous P.W."/>
            <person name="Fauchery L."/>
            <person name="Girlanda M."/>
            <person name="Hayes R.D."/>
            <person name="Keri Z."/>
            <person name="LaButti K."/>
            <person name="Lipzen A."/>
            <person name="Lombard V."/>
            <person name="Magnuson J."/>
            <person name="Maillard F."/>
            <person name="Murat C."/>
            <person name="Nolan M."/>
            <person name="Ohm R.A."/>
            <person name="Pangilinan J."/>
            <person name="Pereira M.F."/>
            <person name="Perotto S."/>
            <person name="Peter M."/>
            <person name="Pfister S."/>
            <person name="Riley R."/>
            <person name="Sitrit Y."/>
            <person name="Stielow J.B."/>
            <person name="Szollosi G."/>
            <person name="Zifcakova L."/>
            <person name="Stursova M."/>
            <person name="Spatafora J.W."/>
            <person name="Tedersoo L."/>
            <person name="Vaario L.M."/>
            <person name="Yamada A."/>
            <person name="Yan M."/>
            <person name="Wang P."/>
            <person name="Xu J."/>
            <person name="Bruns T."/>
            <person name="Baldrian P."/>
            <person name="Vilgalys R."/>
            <person name="Dunand C."/>
            <person name="Henrissat B."/>
            <person name="Grigoriev I.V."/>
            <person name="Hibbett D."/>
            <person name="Nagy L.G."/>
            <person name="Martin F.M."/>
        </authorList>
    </citation>
    <scope>NUCLEOTIDE SEQUENCE</scope>
    <source>
        <strain evidence="1">Prilba</strain>
    </source>
</reference>
<dbReference type="AlphaFoldDB" id="A0A9P5MQ55"/>
<accession>A0A9P5MQ55</accession>
<keyword evidence="2" id="KW-1185">Reference proteome</keyword>
<dbReference type="EMBL" id="WHVB01000022">
    <property type="protein sequence ID" value="KAF8471618.1"/>
    <property type="molecule type" value="Genomic_DNA"/>
</dbReference>
<organism evidence="1 2">
    <name type="scientific">Russula ochroleuca</name>
    <dbReference type="NCBI Taxonomy" id="152965"/>
    <lineage>
        <taxon>Eukaryota</taxon>
        <taxon>Fungi</taxon>
        <taxon>Dikarya</taxon>
        <taxon>Basidiomycota</taxon>
        <taxon>Agaricomycotina</taxon>
        <taxon>Agaricomycetes</taxon>
        <taxon>Russulales</taxon>
        <taxon>Russulaceae</taxon>
        <taxon>Russula</taxon>
    </lineage>
</organism>
<proteinExistence type="predicted"/>
<reference evidence="1" key="1">
    <citation type="submission" date="2019-10" db="EMBL/GenBank/DDBJ databases">
        <authorList>
            <consortium name="DOE Joint Genome Institute"/>
            <person name="Kuo A."/>
            <person name="Miyauchi S."/>
            <person name="Kiss E."/>
            <person name="Drula E."/>
            <person name="Kohler A."/>
            <person name="Sanchez-Garcia M."/>
            <person name="Andreopoulos B."/>
            <person name="Barry K.W."/>
            <person name="Bonito G."/>
            <person name="Buee M."/>
            <person name="Carver A."/>
            <person name="Chen C."/>
            <person name="Cichocki N."/>
            <person name="Clum A."/>
            <person name="Culley D."/>
            <person name="Crous P.W."/>
            <person name="Fauchery L."/>
            <person name="Girlanda M."/>
            <person name="Hayes R."/>
            <person name="Keri Z."/>
            <person name="LaButti K."/>
            <person name="Lipzen A."/>
            <person name="Lombard V."/>
            <person name="Magnuson J."/>
            <person name="Maillard F."/>
            <person name="Morin E."/>
            <person name="Murat C."/>
            <person name="Nolan M."/>
            <person name="Ohm R."/>
            <person name="Pangilinan J."/>
            <person name="Pereira M."/>
            <person name="Perotto S."/>
            <person name="Peter M."/>
            <person name="Riley R."/>
            <person name="Sitrit Y."/>
            <person name="Stielow B."/>
            <person name="Szollosi G."/>
            <person name="Zifcakova L."/>
            <person name="Stursova M."/>
            <person name="Spatafora J.W."/>
            <person name="Tedersoo L."/>
            <person name="Vaario L.-M."/>
            <person name="Yamada A."/>
            <person name="Yan M."/>
            <person name="Wang P."/>
            <person name="Xu J."/>
            <person name="Bruns T."/>
            <person name="Baldrian P."/>
            <person name="Vilgalys R."/>
            <person name="Henrissat B."/>
            <person name="Grigoriev I.V."/>
            <person name="Hibbett D."/>
            <person name="Nagy L.G."/>
            <person name="Martin F.M."/>
        </authorList>
    </citation>
    <scope>NUCLEOTIDE SEQUENCE</scope>
    <source>
        <strain evidence="1">Prilba</strain>
    </source>
</reference>
<evidence type="ECO:0000313" key="2">
    <source>
        <dbReference type="Proteomes" id="UP000759537"/>
    </source>
</evidence>
<dbReference type="OrthoDB" id="3236778at2759"/>
<name>A0A9P5MQ55_9AGAM</name>
<dbReference type="Proteomes" id="UP000759537">
    <property type="component" value="Unassembled WGS sequence"/>
</dbReference>
<sequence>MPQPDDKKDADIGYEIFDRKVDLSTGTIVPQPTWIGVTEKTGVLCPMFFVRRDGTLGVPYEYPAPAQSPLHNATAPAPALLRRRNQNMRIRIQWPGYEEFHYEFRILDRKLGQHVPITMSRLVERVMRGIHRLFLEGERDPNTFSEGWKLGEGGIQPQEIHIIGMLHISKGTWMPILQLDRHIIPRCEWGHEIQKKQSEEED</sequence>
<gene>
    <name evidence="1" type="ORF">DFH94DRAFT_768601</name>
</gene>
<comment type="caution">
    <text evidence="1">The sequence shown here is derived from an EMBL/GenBank/DDBJ whole genome shotgun (WGS) entry which is preliminary data.</text>
</comment>
<protein>
    <submittedName>
        <fullName evidence="1">Uncharacterized protein</fullName>
    </submittedName>
</protein>